<dbReference type="WBParaSite" id="Pan_g18128.t1">
    <property type="protein sequence ID" value="Pan_g18128.t1"/>
    <property type="gene ID" value="Pan_g18128"/>
</dbReference>
<proteinExistence type="predicted"/>
<keyword evidence="1" id="KW-1185">Reference proteome</keyword>
<dbReference type="AlphaFoldDB" id="A0A7E4ZUE7"/>
<protein>
    <submittedName>
        <fullName evidence="2">FBA_2 domain-containing protein</fullName>
    </submittedName>
</protein>
<accession>A0A7E4ZUE7</accession>
<reference evidence="2" key="2">
    <citation type="submission" date="2020-10" db="UniProtKB">
        <authorList>
            <consortium name="WormBaseParasite"/>
        </authorList>
    </citation>
    <scope>IDENTIFICATION</scope>
</reference>
<name>A0A7E4ZUE7_PANRE</name>
<evidence type="ECO:0000313" key="2">
    <source>
        <dbReference type="WBParaSite" id="Pan_g18128.t1"/>
    </source>
</evidence>
<sequence length="238" mass="27594">MIKRFMPFIGAHYINGIDNDVFHDLQMPPDNKMVVITTYMTFLNLVPGTITNFNKRRIYFNSLDLVIENSTLRPDEFINLLQGCIELAIVDASLTQPMAYSEIWHLLRYCKTIHFDMDNLICDDKMPTMLDEITWFVPREELSLFNIDLCREKVSKVVDHFLMSTDKPLCQFKFNPGYSISPFENMVKYVEEKLKAAGYVVETDVGPATCKGMIGFWKTSDTEISLRHVNGNLVYLYL</sequence>
<organism evidence="1 2">
    <name type="scientific">Panagrellus redivivus</name>
    <name type="common">Microworm</name>
    <dbReference type="NCBI Taxonomy" id="6233"/>
    <lineage>
        <taxon>Eukaryota</taxon>
        <taxon>Metazoa</taxon>
        <taxon>Ecdysozoa</taxon>
        <taxon>Nematoda</taxon>
        <taxon>Chromadorea</taxon>
        <taxon>Rhabditida</taxon>
        <taxon>Tylenchina</taxon>
        <taxon>Panagrolaimomorpha</taxon>
        <taxon>Panagrolaimoidea</taxon>
        <taxon>Panagrolaimidae</taxon>
        <taxon>Panagrellus</taxon>
    </lineage>
</organism>
<evidence type="ECO:0000313" key="1">
    <source>
        <dbReference type="Proteomes" id="UP000492821"/>
    </source>
</evidence>
<reference evidence="1" key="1">
    <citation type="journal article" date="2013" name="Genetics">
        <title>The draft genome and transcriptome of Panagrellus redivivus are shaped by the harsh demands of a free-living lifestyle.</title>
        <authorList>
            <person name="Srinivasan J."/>
            <person name="Dillman A.R."/>
            <person name="Macchietto M.G."/>
            <person name="Heikkinen L."/>
            <person name="Lakso M."/>
            <person name="Fracchia K.M."/>
            <person name="Antoshechkin I."/>
            <person name="Mortazavi A."/>
            <person name="Wong G."/>
            <person name="Sternberg P.W."/>
        </authorList>
    </citation>
    <scope>NUCLEOTIDE SEQUENCE [LARGE SCALE GENOMIC DNA]</scope>
    <source>
        <strain evidence="1">MT8872</strain>
    </source>
</reference>
<dbReference type="Proteomes" id="UP000492821">
    <property type="component" value="Unassembled WGS sequence"/>
</dbReference>